<dbReference type="GeneID" id="32888783"/>
<dbReference type="EMBL" id="KY622006">
    <property type="protein sequence ID" value="ARF03403.1"/>
    <property type="molecule type" value="Genomic_DNA"/>
</dbReference>
<evidence type="ECO:0000313" key="2">
    <source>
        <dbReference type="EMBL" id="QDH07216.1"/>
    </source>
</evidence>
<reference evidence="2" key="2">
    <citation type="submission" date="2018-05" db="EMBL/GenBank/DDBJ databases">
        <authorList>
            <person name="Zhang Y."/>
        </authorList>
    </citation>
    <scope>NUCLEOTIDE SEQUENCE</scope>
</reference>
<dbReference type="RefSeq" id="YP_009364370.1">
    <property type="nucleotide sequence ID" value="NC_034659.1"/>
</dbReference>
<accession>A0A1X8VJM6</accession>
<evidence type="ECO:0000313" key="1">
    <source>
        <dbReference type="EMBL" id="ARF03403.1"/>
    </source>
</evidence>
<organism evidence="1">
    <name type="scientific">Ophiocordyceps sinensis</name>
    <dbReference type="NCBI Taxonomy" id="72228"/>
    <lineage>
        <taxon>Eukaryota</taxon>
        <taxon>Fungi</taxon>
        <taxon>Dikarya</taxon>
        <taxon>Ascomycota</taxon>
        <taxon>Pezizomycotina</taxon>
        <taxon>Sordariomycetes</taxon>
        <taxon>Hypocreomycetidae</taxon>
        <taxon>Hypocreales</taxon>
        <taxon>Ophiocordycipitaceae</taxon>
        <taxon>Ophiocordyceps</taxon>
    </lineage>
</organism>
<keyword evidence="1" id="KW-0496">Mitochondrion</keyword>
<dbReference type="AlphaFoldDB" id="A0A1X8VJM6"/>
<reference evidence="1" key="1">
    <citation type="submission" date="2017-02" db="EMBL/GenBank/DDBJ databases">
        <title>SMRT sequencing of the wild medicinal fungus Ophiocordyceps sinensis mitochondrial genome reveals phylogenetic relationship and depicts a genome-wide modification map.</title>
        <authorList>
            <person name="Liu D."/>
            <person name="Kang X."/>
            <person name="Hu L."/>
        </authorList>
    </citation>
    <scope>NUCLEOTIDE SEQUENCE</scope>
</reference>
<protein>
    <submittedName>
        <fullName evidence="1">Uncharacterized protein</fullName>
    </submittedName>
</protein>
<gene>
    <name evidence="1" type="primary">orf352</name>
</gene>
<sequence length="352" mass="40806">MPSNAFTLPTTRILQYKTKQTIQNKTKQNKTKKHMTFITTLFNTSNTVVSRREISFLFNRIAIIILISCSLNDLLSLTVFTKAFGIHGDLLLVTRQNPSLTQTQTQIVFSSSPTYKRFFSTLTTNKKTNPNINGTKSNRSNILTNILNNLLLKSSNNKYLANSTTQLDIEKLVFEQYKLHSYDSTRATVSGINLDLLTPKLRKFIFSKQENLFSCVDNYSFYLNDGKLKKDEDIFKEVVNCLPSHNIVNICLYYFLQICTYQSTDDIDQFKVSRLAINMGSECIKLYLLRKKYEYELDNFVAEKEKTKVEEINLDNTTKVIFQKMKYSLWHSHFTNTHPELSTALNDQKIIF</sequence>
<proteinExistence type="predicted"/>
<name>A0A1X8VJM6_9HYPO</name>
<dbReference type="EMBL" id="MH400233">
    <property type="protein sequence ID" value="QDH07216.1"/>
    <property type="molecule type" value="Genomic_DNA"/>
</dbReference>
<geneLocation type="mitochondrion" evidence="1"/>